<reference evidence="1 2" key="1">
    <citation type="submission" date="2016-02" db="EMBL/GenBank/DDBJ databases">
        <title>Genome sequence of Tissierella creatinophila DSM 6911.</title>
        <authorList>
            <person name="Poehlein A."/>
            <person name="Daniel R."/>
        </authorList>
    </citation>
    <scope>NUCLEOTIDE SEQUENCE [LARGE SCALE GENOMIC DNA]</scope>
    <source>
        <strain evidence="1 2">DSM 6911</strain>
    </source>
</reference>
<dbReference type="EMBL" id="LTDM01000032">
    <property type="protein sequence ID" value="OLS02330.1"/>
    <property type="molecule type" value="Genomic_DNA"/>
</dbReference>
<dbReference type="AlphaFoldDB" id="A0A1U7M4Z8"/>
<evidence type="ECO:0000313" key="2">
    <source>
        <dbReference type="Proteomes" id="UP000186112"/>
    </source>
</evidence>
<dbReference type="InterPro" id="IPR025945">
    <property type="entry name" value="DHHW"/>
</dbReference>
<organism evidence="1 2">
    <name type="scientific">Tissierella creatinophila DSM 6911</name>
    <dbReference type="NCBI Taxonomy" id="1123403"/>
    <lineage>
        <taxon>Bacteria</taxon>
        <taxon>Bacillati</taxon>
        <taxon>Bacillota</taxon>
        <taxon>Tissierellia</taxon>
        <taxon>Tissierellales</taxon>
        <taxon>Tissierellaceae</taxon>
        <taxon>Tissierella</taxon>
    </lineage>
</organism>
<sequence length="141" mass="16325">MVTDGFLGSLFRKSNYYGGESEKIEKFIPKVDVSLNIIKNEREELESLYDESFLEKGDKYSFFLGGDHPVLDIKTSIEGKGTLLLVKDSFANSLVPFLTLHFDRIIVIDGRHFNIPLKDYIKDKEIDRVLFLYNIRTFYDG</sequence>
<keyword evidence="2" id="KW-1185">Reference proteome</keyword>
<comment type="caution">
    <text evidence="1">The sequence shown here is derived from an EMBL/GenBank/DDBJ whole genome shotgun (WGS) entry which is preliminary data.</text>
</comment>
<gene>
    <name evidence="1" type="ORF">TICRE_17170</name>
</gene>
<dbReference type="Pfam" id="PF14286">
    <property type="entry name" value="DHHW"/>
    <property type="match status" value="1"/>
</dbReference>
<dbReference type="Proteomes" id="UP000186112">
    <property type="component" value="Unassembled WGS sequence"/>
</dbReference>
<name>A0A1U7M4Z8_TISCR</name>
<dbReference type="OrthoDB" id="175771at2"/>
<accession>A0A1U7M4Z8</accession>
<protein>
    <submittedName>
        <fullName evidence="1">Uncharacterized protein</fullName>
    </submittedName>
</protein>
<evidence type="ECO:0000313" key="1">
    <source>
        <dbReference type="EMBL" id="OLS02330.1"/>
    </source>
</evidence>
<proteinExistence type="predicted"/>